<dbReference type="OrthoDB" id="2563277at2759"/>
<feature type="compositionally biased region" description="Basic and acidic residues" evidence="1">
    <location>
        <begin position="813"/>
        <end position="824"/>
    </location>
</feature>
<feature type="compositionally biased region" description="Basic and acidic residues" evidence="1">
    <location>
        <begin position="1314"/>
        <end position="1333"/>
    </location>
</feature>
<proteinExistence type="predicted"/>
<sequence>MPADPDDDENRPPSSLGGYTRSRTGTLISGGLLAVAPPGAGISAQGQGQGQGQGSIALRAIRSVRSLARMGSWAQLNEAGGLPATAPKEKEKEKEKTGKKKSVKSSGSGGAEDEKPKKTKEKTKGKGKDEKEKDDKVSKKEKTKSKDKSKSKDKTKDKEPKEPKDTLRLSSSSFEAGALTASPGPAPGVSSSASPASNSVSSTGNAGAQTLGVHTLGPKKRSTLLGLGLPSTMRLPSVRSGSSASSKFEFFGGGGGGSASVAAPALAPAPAPAPATVSHAAGSVYANANARVLSNVGSINTNNNNNRLSVESARSQPQAQGRPTSALSTNSSLRPLSTTSTTSRLSSASGSSSGVSVRWDEEGLETVREARRREREGRVDEKDRDRGDEKEQNEKDKDMGKQKKERRTSRESRRSSEGRRRTPLSAVFPDVLGDGVVDVGLAQEDEDEEEQDVDERRQQKFAYPILTIEEATSDGHGRMDYDDDEEEEGEEMIGSDDGSAEFAALDEDEEQDTRKGLATGEGEDEKPAATPVKKARARPLSEQLLGRSRPRPMYEDEEGVLSILDAATNDLALLINNLDLQATPSTPDMTPLRLAGSLSPSPTPASTLEKVKAYAHAHAHVQGNASSGDGAGAQYNGSPKKKRVGQDSPLGMKSAKKLAATMGQSLLARQGSAASISSLRPYAQSRGYPSKSGFASNGTTPPATIRTHTAAAPSNNNAANAALISKQIAPWSTLMKGLSPVKERKAPATIRAKISPTPPSASASTFRPGHKRTMTPAPEPEPEPVLQPLRPARSRVAIRARLLQVPTSPGPVGREDEVHEEEYPRAPSSLTFGPGSRSSSRGTERGRGSTEEYSGSLTPVFKRIHESELDKRASLAPSSAGRRSTSSRGSRSSSSSNYGSQLLRLSAGSDRYDQYLSDADEEYSVPIARETRRVLGMSGTMGGSDVSCYQEPLDASDPDSDVPDELRVILSAGEERGRVGGSGDEQGRGMEVDIQDVDESEVELGDSTSMEVELARSHLLPPFELNLSLPVFRAALIDEQDNHLEIDDITNSPMSEEGDTKKSFDFTGELKKLNESGGSDRRSFVEQLENAFRTPAKVDLRYDFGVLVDVPPVPELPVDFRMAMDAESTGSEGSSAGFDGYGQEEQLVDVKMSGLSLMEKTRSGLETQSQQESKSLHFDMFSASRIVDVKEPTILQGSDSLGSNNSTDDGHDILFQERPSPGLKPSLAASTSSRTSDGELNTSFRFGGLPRAASSKSLPEEEKELTLSDIIPPPSHVRSISGSANNSFMLDGLEDDSVLKSIYRKMVGGIPTAEKPRVHLDSSTHQSAQEKRRSIYKAASRPSSGISFEGFNSFEEVRRGFEFSDERPAFYPPPAVVASVAAGRRAPHRRHESVFSIASVSSYGHVINSGSNDPFDYGLPSLRERPSSEDMTSISMSMSVDDTFAYLANKPRRRVESDASSFYFRPQQNGPRGHRRRESNMSVSSQAPPISLYNRSFGHRRNDSTASSSSVAMSYIKHGANGGISAWAKHRRDQSVDSVMSDFSGMHLGRPGIGDKMFETQAPLTSISASPPGSASASQENFGYDSIIDEYQRSSMEDSLFEKTGRPSSVSSDSVFGDDFSHSFQGGLLPPNQFRPLSVLSRNSVHSPMREDDTMISVSPCFCVFTFPFTDFFSFLIDAGWWSCSPSFCRFHHRGFSMCPCRKTQTCSCQS</sequence>
<feature type="region of interest" description="Disordered" evidence="1">
    <location>
        <begin position="1314"/>
        <end position="1339"/>
    </location>
</feature>
<organism evidence="2 3">
    <name type="scientific">Galerina marginata (strain CBS 339.88)</name>
    <dbReference type="NCBI Taxonomy" id="685588"/>
    <lineage>
        <taxon>Eukaryota</taxon>
        <taxon>Fungi</taxon>
        <taxon>Dikarya</taxon>
        <taxon>Basidiomycota</taxon>
        <taxon>Agaricomycotina</taxon>
        <taxon>Agaricomycetes</taxon>
        <taxon>Agaricomycetidae</taxon>
        <taxon>Agaricales</taxon>
        <taxon>Agaricineae</taxon>
        <taxon>Strophariaceae</taxon>
        <taxon>Galerina</taxon>
    </lineage>
</organism>
<gene>
    <name evidence="2" type="ORF">GALMADRAFT_898782</name>
</gene>
<feature type="region of interest" description="Disordered" evidence="1">
    <location>
        <begin position="74"/>
        <end position="249"/>
    </location>
</feature>
<feature type="region of interest" description="Disordered" evidence="1">
    <location>
        <begin position="1195"/>
        <end position="1261"/>
    </location>
</feature>
<dbReference type="STRING" id="685588.A0A067SGF8"/>
<feature type="compositionally biased region" description="Polar residues" evidence="1">
    <location>
        <begin position="1195"/>
        <end position="1207"/>
    </location>
</feature>
<feature type="compositionally biased region" description="Polar residues" evidence="1">
    <location>
        <begin position="307"/>
        <end position="326"/>
    </location>
</feature>
<feature type="compositionally biased region" description="Basic and acidic residues" evidence="1">
    <location>
        <begin position="358"/>
        <end position="420"/>
    </location>
</feature>
<feature type="compositionally biased region" description="Low complexity" evidence="1">
    <location>
        <begin position="180"/>
        <end position="205"/>
    </location>
</feature>
<feature type="compositionally biased region" description="Low complexity" evidence="1">
    <location>
        <begin position="327"/>
        <end position="356"/>
    </location>
</feature>
<feature type="compositionally biased region" description="Acidic residues" evidence="1">
    <location>
        <begin position="481"/>
        <end position="494"/>
    </location>
</feature>
<feature type="region of interest" description="Disordered" evidence="1">
    <location>
        <begin position="1"/>
        <end position="24"/>
    </location>
</feature>
<evidence type="ECO:0000313" key="2">
    <source>
        <dbReference type="EMBL" id="KDR69956.1"/>
    </source>
</evidence>
<accession>A0A067SGF8</accession>
<feature type="compositionally biased region" description="Low complexity" evidence="1">
    <location>
        <begin position="240"/>
        <end position="249"/>
    </location>
</feature>
<feature type="region of interest" description="Disordered" evidence="1">
    <location>
        <begin position="619"/>
        <end position="649"/>
    </location>
</feature>
<feature type="compositionally biased region" description="Basic and acidic residues" evidence="1">
    <location>
        <begin position="863"/>
        <end position="873"/>
    </location>
</feature>
<reference evidence="3" key="1">
    <citation type="journal article" date="2014" name="Proc. Natl. Acad. Sci. U.S.A.">
        <title>Extensive sampling of basidiomycete genomes demonstrates inadequacy of the white-rot/brown-rot paradigm for wood decay fungi.</title>
        <authorList>
            <person name="Riley R."/>
            <person name="Salamov A.A."/>
            <person name="Brown D.W."/>
            <person name="Nagy L.G."/>
            <person name="Floudas D."/>
            <person name="Held B.W."/>
            <person name="Levasseur A."/>
            <person name="Lombard V."/>
            <person name="Morin E."/>
            <person name="Otillar R."/>
            <person name="Lindquist E.A."/>
            <person name="Sun H."/>
            <person name="LaButti K.M."/>
            <person name="Schmutz J."/>
            <person name="Jabbour D."/>
            <person name="Luo H."/>
            <person name="Baker S.E."/>
            <person name="Pisabarro A.G."/>
            <person name="Walton J.D."/>
            <person name="Blanchette R.A."/>
            <person name="Henrissat B."/>
            <person name="Martin F."/>
            <person name="Cullen D."/>
            <person name="Hibbett D.S."/>
            <person name="Grigoriev I.V."/>
        </authorList>
    </citation>
    <scope>NUCLEOTIDE SEQUENCE [LARGE SCALE GENOMIC DNA]</scope>
    <source>
        <strain evidence="3">CBS 339.88</strain>
    </source>
</reference>
<name>A0A067SGF8_GALM3</name>
<feature type="region of interest" description="Disordered" evidence="1">
    <location>
        <begin position="1457"/>
        <end position="1505"/>
    </location>
</feature>
<feature type="region of interest" description="Disordered" evidence="1">
    <location>
        <begin position="753"/>
        <end position="789"/>
    </location>
</feature>
<protein>
    <submittedName>
        <fullName evidence="2">Uncharacterized protein</fullName>
    </submittedName>
</protein>
<feature type="compositionally biased region" description="Basic and acidic residues" evidence="1">
    <location>
        <begin position="87"/>
        <end position="96"/>
    </location>
</feature>
<feature type="compositionally biased region" description="Low complexity" evidence="1">
    <location>
        <begin position="430"/>
        <end position="441"/>
    </location>
</feature>
<feature type="region of interest" description="Disordered" evidence="1">
    <location>
        <begin position="303"/>
        <end position="553"/>
    </location>
</feature>
<feature type="compositionally biased region" description="Low complexity" evidence="1">
    <location>
        <begin position="878"/>
        <end position="900"/>
    </location>
</feature>
<dbReference type="HOGENOM" id="CLU_000458_0_0_1"/>
<evidence type="ECO:0000256" key="1">
    <source>
        <dbReference type="SAM" id="MobiDB-lite"/>
    </source>
</evidence>
<feature type="compositionally biased region" description="Basic and acidic residues" evidence="1">
    <location>
        <begin position="112"/>
        <end position="167"/>
    </location>
</feature>
<evidence type="ECO:0000313" key="3">
    <source>
        <dbReference type="Proteomes" id="UP000027222"/>
    </source>
</evidence>
<feature type="region of interest" description="Disordered" evidence="1">
    <location>
        <begin position="801"/>
        <end position="900"/>
    </location>
</feature>
<feature type="compositionally biased region" description="Acidic residues" evidence="1">
    <location>
        <begin position="443"/>
        <end position="453"/>
    </location>
</feature>
<dbReference type="Proteomes" id="UP000027222">
    <property type="component" value="Unassembled WGS sequence"/>
</dbReference>
<keyword evidence="3" id="KW-1185">Reference proteome</keyword>
<dbReference type="EMBL" id="KL142399">
    <property type="protein sequence ID" value="KDR69956.1"/>
    <property type="molecule type" value="Genomic_DNA"/>
</dbReference>
<feature type="compositionally biased region" description="Polar residues" evidence="1">
    <location>
        <begin position="1228"/>
        <end position="1244"/>
    </location>
</feature>